<evidence type="ECO:0000313" key="9">
    <source>
        <dbReference type="Proteomes" id="UP000262825"/>
    </source>
</evidence>
<dbReference type="AlphaFoldDB" id="A0A376BB44"/>
<protein>
    <recommendedName>
        <fullName evidence="6">Clathrin light chain</fullName>
    </recommendedName>
</protein>
<accession>A0A376BB44</accession>
<evidence type="ECO:0000256" key="4">
    <source>
        <dbReference type="ARBA" id="ARBA00023176"/>
    </source>
</evidence>
<dbReference type="GO" id="GO:0072583">
    <property type="term" value="P:clathrin-dependent endocytosis"/>
    <property type="evidence" value="ECO:0007669"/>
    <property type="project" value="TreeGrafter"/>
</dbReference>
<feature type="region of interest" description="Disordered" evidence="7">
    <location>
        <begin position="1"/>
        <end position="21"/>
    </location>
</feature>
<keyword evidence="3 6" id="KW-0472">Membrane</keyword>
<evidence type="ECO:0000256" key="7">
    <source>
        <dbReference type="SAM" id="MobiDB-lite"/>
    </source>
</evidence>
<feature type="compositionally biased region" description="Polar residues" evidence="7">
    <location>
        <begin position="54"/>
        <end position="75"/>
    </location>
</feature>
<keyword evidence="9" id="KW-1185">Reference proteome</keyword>
<evidence type="ECO:0000313" key="8">
    <source>
        <dbReference type="EMBL" id="SSD61370.1"/>
    </source>
</evidence>
<comment type="similarity">
    <text evidence="2 6">Belongs to the clathrin light chain family.</text>
</comment>
<dbReference type="GO" id="GO:0032050">
    <property type="term" value="F:clathrin heavy chain binding"/>
    <property type="evidence" value="ECO:0007669"/>
    <property type="project" value="TreeGrafter"/>
</dbReference>
<dbReference type="GO" id="GO:0030130">
    <property type="term" value="C:clathrin coat of trans-Golgi network vesicle"/>
    <property type="evidence" value="ECO:0007669"/>
    <property type="project" value="InterPro"/>
</dbReference>
<comment type="function">
    <text evidence="6">Clathrin is the major protein of the polyhedral coat of coated pits and vesicles.</text>
</comment>
<dbReference type="Proteomes" id="UP000262825">
    <property type="component" value="Unassembled WGS sequence"/>
</dbReference>
<dbReference type="PANTHER" id="PTHR10639:SF7">
    <property type="entry name" value="CLATHRIN LIGHT CHAIN"/>
    <property type="match status" value="1"/>
</dbReference>
<dbReference type="PANTHER" id="PTHR10639">
    <property type="entry name" value="CLATHRIN LIGHT CHAIN"/>
    <property type="match status" value="1"/>
</dbReference>
<dbReference type="EMBL" id="UFAJ01000673">
    <property type="protein sequence ID" value="SSD61370.1"/>
    <property type="molecule type" value="Genomic_DNA"/>
</dbReference>
<comment type="subcellular location">
    <subcellularLocation>
        <location evidence="1 6">Cytoplasmic vesicle membrane</location>
        <topology evidence="1 6">Peripheral membrane protein</topology>
        <orientation evidence="1 6">Cytoplasmic side</orientation>
    </subcellularLocation>
    <subcellularLocation>
        <location evidence="6">Membrane</location>
        <location evidence="6">Coated pit</location>
        <topology evidence="6">Peripheral membrane protein</topology>
        <orientation evidence="6">Cytoplasmic side</orientation>
    </subcellularLocation>
    <text evidence="6">Cytoplasmic face of coated pits and vesicles.</text>
</comment>
<feature type="compositionally biased region" description="Acidic residues" evidence="7">
    <location>
        <begin position="78"/>
        <end position="87"/>
    </location>
</feature>
<feature type="region of interest" description="Disordered" evidence="7">
    <location>
        <begin position="54"/>
        <end position="109"/>
    </location>
</feature>
<keyword evidence="4 6" id="KW-0168">Coated pit</keyword>
<feature type="compositionally biased region" description="Low complexity" evidence="7">
    <location>
        <begin position="88"/>
        <end position="100"/>
    </location>
</feature>
<evidence type="ECO:0000256" key="3">
    <source>
        <dbReference type="ARBA" id="ARBA00023136"/>
    </source>
</evidence>
<dbReference type="GO" id="GO:0005198">
    <property type="term" value="F:structural molecule activity"/>
    <property type="evidence" value="ECO:0007669"/>
    <property type="project" value="InterPro"/>
</dbReference>
<name>A0A376BB44_9ASCO</name>
<dbReference type="GO" id="GO:0006886">
    <property type="term" value="P:intracellular protein transport"/>
    <property type="evidence" value="ECO:0007669"/>
    <property type="project" value="InterPro"/>
</dbReference>
<evidence type="ECO:0000256" key="6">
    <source>
        <dbReference type="RuleBase" id="RU363137"/>
    </source>
</evidence>
<gene>
    <name evidence="8" type="ORF">SCODWIG_03131</name>
</gene>
<evidence type="ECO:0000256" key="2">
    <source>
        <dbReference type="ARBA" id="ARBA00005263"/>
    </source>
</evidence>
<reference evidence="9" key="1">
    <citation type="submission" date="2018-06" db="EMBL/GenBank/DDBJ databases">
        <authorList>
            <person name="Guldener U."/>
        </authorList>
    </citation>
    <scope>NUCLEOTIDE SEQUENCE [LARGE SCALE GENOMIC DNA]</scope>
    <source>
        <strain evidence="9">UTAD17</strain>
    </source>
</reference>
<dbReference type="PROSITE" id="PS00581">
    <property type="entry name" value="CLATHRIN_LIGHT_CHN_2"/>
    <property type="match status" value="1"/>
</dbReference>
<organism evidence="8 9">
    <name type="scientific">Saccharomycodes ludwigii</name>
    <dbReference type="NCBI Taxonomy" id="36035"/>
    <lineage>
        <taxon>Eukaryota</taxon>
        <taxon>Fungi</taxon>
        <taxon>Dikarya</taxon>
        <taxon>Ascomycota</taxon>
        <taxon>Saccharomycotina</taxon>
        <taxon>Saccharomycetes</taxon>
        <taxon>Saccharomycodales</taxon>
        <taxon>Saccharomycodaceae</taxon>
        <taxon>Saccharomycodes</taxon>
    </lineage>
</organism>
<evidence type="ECO:0000256" key="1">
    <source>
        <dbReference type="ARBA" id="ARBA00004180"/>
    </source>
</evidence>
<dbReference type="VEuPathDB" id="FungiDB:SCODWIG_03131"/>
<proteinExistence type="inferred from homology"/>
<dbReference type="InterPro" id="IPR000996">
    <property type="entry name" value="Clathrin_L-chain"/>
</dbReference>
<dbReference type="GO" id="GO:0030132">
    <property type="term" value="C:clathrin coat of coated pit"/>
    <property type="evidence" value="ECO:0007669"/>
    <property type="project" value="InterPro"/>
</dbReference>
<evidence type="ECO:0000256" key="5">
    <source>
        <dbReference type="ARBA" id="ARBA00023329"/>
    </source>
</evidence>
<dbReference type="Pfam" id="PF01086">
    <property type="entry name" value="Clathrin_lg_ch"/>
    <property type="match status" value="1"/>
</dbReference>
<sequence>MADKFPDLDSSSGVVAENEFNETDFLKREAEVLGDEFKTDQDKDILTSNISNVDAATLENQQENTNNDVQNNASSNHDDDDDDDFGDFDQNTSTTATDTDTNTHEPSQALEQWKEVRDAEIKQKDETDKQAKNNLIKEATADIDQFYEDYSKKKQVKLDETAKEAEEFSKQKEQFFTQKDTTTWDRVLQLINTDDADVIGGRDRSKFKEILLKLKGNEKAPGASGY</sequence>
<keyword evidence="5 6" id="KW-0968">Cytoplasmic vesicle</keyword>